<feature type="transmembrane region" description="Helical" evidence="2">
    <location>
        <begin position="425"/>
        <end position="445"/>
    </location>
</feature>
<organism evidence="3 4">
    <name type="scientific">Geranomyces variabilis</name>
    <dbReference type="NCBI Taxonomy" id="109894"/>
    <lineage>
        <taxon>Eukaryota</taxon>
        <taxon>Fungi</taxon>
        <taxon>Fungi incertae sedis</taxon>
        <taxon>Chytridiomycota</taxon>
        <taxon>Chytridiomycota incertae sedis</taxon>
        <taxon>Chytridiomycetes</taxon>
        <taxon>Spizellomycetales</taxon>
        <taxon>Powellomycetaceae</taxon>
        <taxon>Geranomyces</taxon>
    </lineage>
</organism>
<dbReference type="EMBL" id="JADGJQ010000022">
    <property type="protein sequence ID" value="KAJ3179157.1"/>
    <property type="molecule type" value="Genomic_DNA"/>
</dbReference>
<feature type="transmembrane region" description="Helical" evidence="2">
    <location>
        <begin position="100"/>
        <end position="120"/>
    </location>
</feature>
<feature type="transmembrane region" description="Helical" evidence="2">
    <location>
        <begin position="351"/>
        <end position="373"/>
    </location>
</feature>
<keyword evidence="2" id="KW-1133">Transmembrane helix</keyword>
<feature type="transmembrane region" description="Helical" evidence="2">
    <location>
        <begin position="303"/>
        <end position="330"/>
    </location>
</feature>
<keyword evidence="2" id="KW-0812">Transmembrane</keyword>
<dbReference type="SUPFAM" id="SSF103473">
    <property type="entry name" value="MFS general substrate transporter"/>
    <property type="match status" value="1"/>
</dbReference>
<feature type="transmembrane region" description="Helical" evidence="2">
    <location>
        <begin position="132"/>
        <end position="151"/>
    </location>
</feature>
<dbReference type="PANTHER" id="PTHR23547">
    <property type="entry name" value="MAJOR FACILITATOR SUPERFAMILY DOMAIN, GENERAL SUBSTRATE TRANSPORTER"/>
    <property type="match status" value="1"/>
</dbReference>
<evidence type="ECO:0000313" key="4">
    <source>
        <dbReference type="Proteomes" id="UP001212152"/>
    </source>
</evidence>
<evidence type="ECO:0000256" key="2">
    <source>
        <dbReference type="SAM" id="Phobius"/>
    </source>
</evidence>
<name>A0AAD5TMU7_9FUNG</name>
<dbReference type="AlphaFoldDB" id="A0AAD5TMU7"/>
<feature type="transmembrane region" description="Helical" evidence="2">
    <location>
        <begin position="451"/>
        <end position="473"/>
    </location>
</feature>
<feature type="transmembrane region" description="Helical" evidence="2">
    <location>
        <begin position="219"/>
        <end position="248"/>
    </location>
</feature>
<dbReference type="InterPro" id="IPR036259">
    <property type="entry name" value="MFS_trans_sf"/>
</dbReference>
<dbReference type="Proteomes" id="UP001212152">
    <property type="component" value="Unassembled WGS sequence"/>
</dbReference>
<gene>
    <name evidence="3" type="ORF">HDU87_003115</name>
</gene>
<dbReference type="PANTHER" id="PTHR23547:SF1">
    <property type="entry name" value="MAJOR FACILITATOR SUPERFAMILY MFS_1"/>
    <property type="match status" value="1"/>
</dbReference>
<feature type="compositionally biased region" description="Low complexity" evidence="1">
    <location>
        <begin position="43"/>
        <end position="61"/>
    </location>
</feature>
<dbReference type="NCBIfam" id="NF033734">
    <property type="entry name" value="MFS_ArsJ"/>
    <property type="match status" value="1"/>
</dbReference>
<sequence length="486" mass="52020">MADNVVDSTTTDPPAAAGASHETYAVVNHDLRGPGHTLKEGDATANATAEQAANRPSSSPSRAPMRNFYIIASGYLIFTFTDAALRMIVLFALYQRHFEPLQIATMFASYEACGVFTNLLGGIAGSRWGLRLCILSGLMFQLIGISLLFALVRADSWPRGAVMAYVLIAQASSGIAKDLVKLAGKSVTKLVAKDDERTHSPLFRLVAGLTGMKNSIKGLGFFGGAALLNFAGLWPALLVLAVLCAVPVPACLRLDRDLGVAKHPQKTTLRSIFDKGRAVNTLSLARVFLFGARDLWFEVVLPIYLRAMFGWSFVAAGSFLAAWIVTYGAVQTATPEYILKPLRCYPIRKGRMLVPWAIALFFITGGLAGFLTAERTVAPGDGSHGMLAGLVVGLWAFAFCFAVSSSIHSYLIVAYAGKDKVAINVGFYYCANAIGRLTGTVLSGWLYQYYGLYVCLWASCGFLLLSVVINAFLPPVLPAATPAGGA</sequence>
<feature type="region of interest" description="Disordered" evidence="1">
    <location>
        <begin position="37"/>
        <end position="61"/>
    </location>
</feature>
<comment type="caution">
    <text evidence="3">The sequence shown here is derived from an EMBL/GenBank/DDBJ whole genome shotgun (WGS) entry which is preliminary data.</text>
</comment>
<evidence type="ECO:0000256" key="1">
    <source>
        <dbReference type="SAM" id="MobiDB-lite"/>
    </source>
</evidence>
<accession>A0AAD5TMU7</accession>
<proteinExistence type="predicted"/>
<feature type="transmembrane region" description="Helical" evidence="2">
    <location>
        <begin position="68"/>
        <end position="94"/>
    </location>
</feature>
<protein>
    <submittedName>
        <fullName evidence="3">Uncharacterized protein</fullName>
    </submittedName>
</protein>
<keyword evidence="4" id="KW-1185">Reference proteome</keyword>
<feature type="transmembrane region" description="Helical" evidence="2">
    <location>
        <begin position="385"/>
        <end position="413"/>
    </location>
</feature>
<keyword evidence="2" id="KW-0472">Membrane</keyword>
<evidence type="ECO:0000313" key="3">
    <source>
        <dbReference type="EMBL" id="KAJ3179157.1"/>
    </source>
</evidence>
<dbReference type="InterPro" id="IPR047769">
    <property type="entry name" value="MFS_ArsJ"/>
</dbReference>
<dbReference type="Gene3D" id="1.20.1250.20">
    <property type="entry name" value="MFS general substrate transporter like domains"/>
    <property type="match status" value="2"/>
</dbReference>
<reference evidence="3" key="1">
    <citation type="submission" date="2020-05" db="EMBL/GenBank/DDBJ databases">
        <title>Phylogenomic resolution of chytrid fungi.</title>
        <authorList>
            <person name="Stajich J.E."/>
            <person name="Amses K."/>
            <person name="Simmons R."/>
            <person name="Seto K."/>
            <person name="Myers J."/>
            <person name="Bonds A."/>
            <person name="Quandt C.A."/>
            <person name="Barry K."/>
            <person name="Liu P."/>
            <person name="Grigoriev I."/>
            <person name="Longcore J.E."/>
            <person name="James T.Y."/>
        </authorList>
    </citation>
    <scope>NUCLEOTIDE SEQUENCE</scope>
    <source>
        <strain evidence="3">JEL0379</strain>
    </source>
</reference>